<dbReference type="GO" id="GO:0019646">
    <property type="term" value="P:aerobic electron transport chain"/>
    <property type="evidence" value="ECO:0007669"/>
    <property type="project" value="TreeGrafter"/>
</dbReference>
<dbReference type="GO" id="GO:0016682">
    <property type="term" value="F:oxidoreductase activity, acting on diphenols and related substances as donors, oxygen as acceptor"/>
    <property type="evidence" value="ECO:0007669"/>
    <property type="project" value="TreeGrafter"/>
</dbReference>
<proteinExistence type="inferred from homology"/>
<keyword evidence="3" id="KW-0813">Transport</keyword>
<feature type="transmembrane region" description="Helical" evidence="12">
    <location>
        <begin position="196"/>
        <end position="215"/>
    </location>
</feature>
<feature type="transmembrane region" description="Helical" evidence="12">
    <location>
        <begin position="114"/>
        <end position="133"/>
    </location>
</feature>
<feature type="transmembrane region" description="Helical" evidence="12">
    <location>
        <begin position="82"/>
        <end position="102"/>
    </location>
</feature>
<evidence type="ECO:0000256" key="8">
    <source>
        <dbReference type="ARBA" id="ARBA00022982"/>
    </source>
</evidence>
<feature type="transmembrane region" description="Helical" evidence="12">
    <location>
        <begin position="254"/>
        <end position="277"/>
    </location>
</feature>
<keyword evidence="8" id="KW-0249">Electron transport</keyword>
<sequence>MELNVIWFILIAVLFTGFFFLEGFDYGVGTLLPFISPNDDERTQVLRTIAPVWDGNEVWMITAGGALFAAFPHVYATMFSTFYLALFLMLVALILRGVAFELRGRHPSICWRRFWDGAICFGSAVPAFLWGVAVTDLIQGLPINEKMIYTGGFLDLLTPYSIVGGLTFLLVFLVHGAAFLTQRLTNIGLIKKAQQWAQRAGAFAIIAFVFCLLMTLIKTDLFQSCIGGTALLAAGVFFILGYRQMFRAHYQSSFILSSLTIVATTLAFFAGLFPRLMVSSLNPAWSLTIHNAASTPYTLGIMTMAAAVLVPIVLIYQGWTYWIFRQRISPKDCEETH</sequence>
<dbReference type="AlphaFoldDB" id="A0A5D6W6M0"/>
<evidence type="ECO:0000256" key="11">
    <source>
        <dbReference type="ARBA" id="ARBA00023136"/>
    </source>
</evidence>
<keyword evidence="4" id="KW-1003">Cell membrane</keyword>
<feature type="transmembrane region" description="Helical" evidence="12">
    <location>
        <begin position="221"/>
        <end position="242"/>
    </location>
</feature>
<dbReference type="Proteomes" id="UP000323646">
    <property type="component" value="Unassembled WGS sequence"/>
</dbReference>
<name>A0A5D6W6M0_9FIRM</name>
<keyword evidence="6 12" id="KW-0812">Transmembrane</keyword>
<dbReference type="RefSeq" id="WP_149171453.1">
    <property type="nucleotide sequence ID" value="NZ_VTOY01000005.1"/>
</dbReference>
<dbReference type="GO" id="GO:0046872">
    <property type="term" value="F:metal ion binding"/>
    <property type="evidence" value="ECO:0007669"/>
    <property type="project" value="UniProtKB-KW"/>
</dbReference>
<dbReference type="GO" id="GO:0005886">
    <property type="term" value="C:plasma membrane"/>
    <property type="evidence" value="ECO:0007669"/>
    <property type="project" value="UniProtKB-SubCell"/>
</dbReference>
<evidence type="ECO:0000256" key="3">
    <source>
        <dbReference type="ARBA" id="ARBA00022448"/>
    </source>
</evidence>
<reference evidence="13 14" key="1">
    <citation type="submission" date="2019-08" db="EMBL/GenBank/DDBJ databases">
        <title>Selenomonas sp. mPRGC5 and Selenomonas sp. mPRGC8 isolated from ruminal fluid of dairy goat (Capra hircus).</title>
        <authorList>
            <person name="Poothong S."/>
            <person name="Nuengjamnong C."/>
            <person name="Tanasupawat S."/>
        </authorList>
    </citation>
    <scope>NUCLEOTIDE SEQUENCE [LARGE SCALE GENOMIC DNA]</scope>
    <source>
        <strain evidence="14">mPRGC5</strain>
    </source>
</reference>
<keyword evidence="14" id="KW-1185">Reference proteome</keyword>
<dbReference type="PIRSF" id="PIRSF000267">
    <property type="entry name" value="Cyt_oxidse_sub2"/>
    <property type="match status" value="1"/>
</dbReference>
<dbReference type="GO" id="GO:0070069">
    <property type="term" value="C:cytochrome complex"/>
    <property type="evidence" value="ECO:0007669"/>
    <property type="project" value="TreeGrafter"/>
</dbReference>
<accession>A0A5D6W6M0</accession>
<keyword evidence="11 12" id="KW-0472">Membrane</keyword>
<evidence type="ECO:0000313" key="14">
    <source>
        <dbReference type="Proteomes" id="UP000323646"/>
    </source>
</evidence>
<protein>
    <submittedName>
        <fullName evidence="13">Cytochrome d ubiquinol oxidase subunit II</fullName>
    </submittedName>
</protein>
<evidence type="ECO:0000256" key="6">
    <source>
        <dbReference type="ARBA" id="ARBA00022692"/>
    </source>
</evidence>
<comment type="similarity">
    <text evidence="2">Belongs to the cytochrome ubiquinol oxidase subunit 2 family.</text>
</comment>
<keyword evidence="10" id="KW-0408">Iron</keyword>
<evidence type="ECO:0000256" key="7">
    <source>
        <dbReference type="ARBA" id="ARBA00022723"/>
    </source>
</evidence>
<evidence type="ECO:0000313" key="13">
    <source>
        <dbReference type="EMBL" id="TYZ22525.1"/>
    </source>
</evidence>
<dbReference type="Pfam" id="PF02322">
    <property type="entry name" value="Cyt_bd_oxida_II"/>
    <property type="match status" value="1"/>
</dbReference>
<dbReference type="EMBL" id="VTOY01000005">
    <property type="protein sequence ID" value="TYZ22525.1"/>
    <property type="molecule type" value="Genomic_DNA"/>
</dbReference>
<comment type="subcellular location">
    <subcellularLocation>
        <location evidence="1">Cell membrane</location>
        <topology evidence="1">Multi-pass membrane protein</topology>
    </subcellularLocation>
</comment>
<evidence type="ECO:0000256" key="2">
    <source>
        <dbReference type="ARBA" id="ARBA00007543"/>
    </source>
</evidence>
<evidence type="ECO:0000256" key="12">
    <source>
        <dbReference type="SAM" id="Phobius"/>
    </source>
</evidence>
<evidence type="ECO:0000256" key="9">
    <source>
        <dbReference type="ARBA" id="ARBA00022989"/>
    </source>
</evidence>
<dbReference type="PANTHER" id="PTHR43141:SF5">
    <property type="entry name" value="CYTOCHROME BD-I UBIQUINOL OXIDASE SUBUNIT 2"/>
    <property type="match status" value="1"/>
</dbReference>
<evidence type="ECO:0000256" key="10">
    <source>
        <dbReference type="ARBA" id="ARBA00023004"/>
    </source>
</evidence>
<organism evidence="13 14">
    <name type="scientific">Selenomonas ruminis</name>
    <dbReference type="NCBI Taxonomy" id="2593411"/>
    <lineage>
        <taxon>Bacteria</taxon>
        <taxon>Bacillati</taxon>
        <taxon>Bacillota</taxon>
        <taxon>Negativicutes</taxon>
        <taxon>Selenomonadales</taxon>
        <taxon>Selenomonadaceae</taxon>
        <taxon>Selenomonas</taxon>
    </lineage>
</organism>
<feature type="transmembrane region" description="Helical" evidence="12">
    <location>
        <begin position="6"/>
        <end position="35"/>
    </location>
</feature>
<gene>
    <name evidence="13" type="primary">cydB</name>
    <name evidence="13" type="ORF">FZ040_07700</name>
</gene>
<keyword evidence="5" id="KW-0349">Heme</keyword>
<dbReference type="PANTHER" id="PTHR43141">
    <property type="entry name" value="CYTOCHROME BD2 SUBUNIT II"/>
    <property type="match status" value="1"/>
</dbReference>
<dbReference type="OrthoDB" id="9776710at2"/>
<evidence type="ECO:0000256" key="1">
    <source>
        <dbReference type="ARBA" id="ARBA00004651"/>
    </source>
</evidence>
<keyword evidence="7" id="KW-0479">Metal-binding</keyword>
<evidence type="ECO:0000256" key="5">
    <source>
        <dbReference type="ARBA" id="ARBA00022617"/>
    </source>
</evidence>
<comment type="caution">
    <text evidence="13">The sequence shown here is derived from an EMBL/GenBank/DDBJ whole genome shotgun (WGS) entry which is preliminary data.</text>
</comment>
<feature type="transmembrane region" description="Helical" evidence="12">
    <location>
        <begin position="153"/>
        <end position="175"/>
    </location>
</feature>
<dbReference type="NCBIfam" id="TIGR00203">
    <property type="entry name" value="cydB"/>
    <property type="match status" value="1"/>
</dbReference>
<feature type="transmembrane region" description="Helical" evidence="12">
    <location>
        <begin position="297"/>
        <end position="319"/>
    </location>
</feature>
<dbReference type="InterPro" id="IPR003317">
    <property type="entry name" value="Cyt-d_oxidase_su2"/>
</dbReference>
<evidence type="ECO:0000256" key="4">
    <source>
        <dbReference type="ARBA" id="ARBA00022475"/>
    </source>
</evidence>
<dbReference type="GO" id="GO:0009055">
    <property type="term" value="F:electron transfer activity"/>
    <property type="evidence" value="ECO:0007669"/>
    <property type="project" value="TreeGrafter"/>
</dbReference>
<keyword evidence="9 12" id="KW-1133">Transmembrane helix</keyword>